<dbReference type="Gene3D" id="2.10.50.10">
    <property type="entry name" value="Tumor Necrosis Factor Receptor, subunit A, domain 2"/>
    <property type="match status" value="2"/>
</dbReference>
<keyword evidence="5" id="KW-1185">Reference proteome</keyword>
<keyword evidence="3" id="KW-0812">Transmembrane</keyword>
<evidence type="ECO:0000259" key="4">
    <source>
        <dbReference type="PROSITE" id="PS50050"/>
    </source>
</evidence>
<dbReference type="PROSITE" id="PS00652">
    <property type="entry name" value="TNFR_NGFR_1"/>
    <property type="match status" value="2"/>
</dbReference>
<dbReference type="PANTHER" id="PTHR47881:SF1">
    <property type="entry name" value="TUMOR NECROSIS FACTOR RECEPTOR SUPERFAMILY MEMBER 4"/>
    <property type="match status" value="1"/>
</dbReference>
<dbReference type="Proteomes" id="UP001652624">
    <property type="component" value="Chromosome 10"/>
</dbReference>
<dbReference type="SUPFAM" id="SSF57586">
    <property type="entry name" value="TNF receptor-like"/>
    <property type="match status" value="3"/>
</dbReference>
<keyword evidence="3" id="KW-1133">Transmembrane helix</keyword>
<dbReference type="RefSeq" id="XP_007525803.2">
    <property type="nucleotide sequence ID" value="XM_007525741.2"/>
</dbReference>
<feature type="transmembrane region" description="Helical" evidence="3">
    <location>
        <begin position="270"/>
        <end position="294"/>
    </location>
</feature>
<dbReference type="GO" id="GO:0006954">
    <property type="term" value="P:inflammatory response"/>
    <property type="evidence" value="ECO:0007669"/>
    <property type="project" value="InterPro"/>
</dbReference>
<organism evidence="5 6">
    <name type="scientific">Erinaceus europaeus</name>
    <name type="common">Western European hedgehog</name>
    <dbReference type="NCBI Taxonomy" id="9365"/>
    <lineage>
        <taxon>Eukaryota</taxon>
        <taxon>Metazoa</taxon>
        <taxon>Chordata</taxon>
        <taxon>Craniata</taxon>
        <taxon>Vertebrata</taxon>
        <taxon>Euteleostomi</taxon>
        <taxon>Mammalia</taxon>
        <taxon>Eutheria</taxon>
        <taxon>Laurasiatheria</taxon>
        <taxon>Eulipotyphla</taxon>
        <taxon>Erinaceidae</taxon>
        <taxon>Erinaceinae</taxon>
        <taxon>Erinaceus</taxon>
    </lineage>
</organism>
<dbReference type="Pfam" id="PF00020">
    <property type="entry name" value="TNFR_c6"/>
    <property type="match status" value="2"/>
</dbReference>
<dbReference type="SMART" id="SM00208">
    <property type="entry name" value="TNFR"/>
    <property type="match status" value="3"/>
</dbReference>
<reference evidence="6" key="1">
    <citation type="submission" date="2025-08" db="UniProtKB">
        <authorList>
            <consortium name="RefSeq"/>
        </authorList>
    </citation>
    <scope>IDENTIFICATION</scope>
</reference>
<dbReference type="GeneID" id="103115883"/>
<proteinExistence type="predicted"/>
<dbReference type="AlphaFoldDB" id="A0A1S2ZWS5"/>
<dbReference type="InterPro" id="IPR034022">
    <property type="entry name" value="TNFRSF4_N"/>
</dbReference>
<name>A0A1S2ZWS5_ERIEU</name>
<keyword evidence="1" id="KW-1015">Disulfide bond</keyword>
<accession>A0A1S2ZWS5</accession>
<feature type="repeat" description="TNFR-Cys" evidence="1">
    <location>
        <begin position="120"/>
        <end position="161"/>
    </location>
</feature>
<evidence type="ECO:0000256" key="2">
    <source>
        <dbReference type="SAM" id="MobiDB-lite"/>
    </source>
</evidence>
<dbReference type="InterPro" id="IPR020445">
    <property type="entry name" value="TNFR_4"/>
</dbReference>
<dbReference type="PROSITE" id="PS50050">
    <property type="entry name" value="TNFR_NGFR_2"/>
    <property type="match status" value="2"/>
</dbReference>
<feature type="disulfide bond" evidence="1">
    <location>
        <begin position="97"/>
        <end position="110"/>
    </location>
</feature>
<feature type="domain" description="TNFR-Cys" evidence="4">
    <location>
        <begin position="84"/>
        <end position="118"/>
    </location>
</feature>
<dbReference type="eggNOG" id="ENOG502SB1F">
    <property type="taxonomic scope" value="Eukaryota"/>
</dbReference>
<evidence type="ECO:0000313" key="5">
    <source>
        <dbReference type="Proteomes" id="UP001652624"/>
    </source>
</evidence>
<dbReference type="FunCoup" id="A0A1S2ZWS5">
    <property type="interactions" value="14"/>
</dbReference>
<feature type="domain" description="TNFR-Cys" evidence="4">
    <location>
        <begin position="120"/>
        <end position="161"/>
    </location>
</feature>
<evidence type="ECO:0000313" key="6">
    <source>
        <dbReference type="RefSeq" id="XP_007525803.2"/>
    </source>
</evidence>
<dbReference type="InParanoid" id="A0A1S2ZWS5"/>
<feature type="region of interest" description="Disordered" evidence="2">
    <location>
        <begin position="213"/>
        <end position="266"/>
    </location>
</feature>
<feature type="repeat" description="TNFR-Cys" evidence="1">
    <location>
        <begin position="84"/>
        <end position="118"/>
    </location>
</feature>
<keyword evidence="6" id="KW-0675">Receptor</keyword>
<evidence type="ECO:0000256" key="3">
    <source>
        <dbReference type="SAM" id="Phobius"/>
    </source>
</evidence>
<dbReference type="GO" id="GO:0009897">
    <property type="term" value="C:external side of plasma membrane"/>
    <property type="evidence" value="ECO:0007669"/>
    <property type="project" value="TreeGrafter"/>
</dbReference>
<protein>
    <submittedName>
        <fullName evidence="6">Tumor necrosis factor receptor superfamily member 4 isoform X1</fullName>
    </submittedName>
</protein>
<dbReference type="GO" id="GO:0005031">
    <property type="term" value="F:tumor necrosis factor receptor activity"/>
    <property type="evidence" value="ECO:0007669"/>
    <property type="project" value="InterPro"/>
</dbReference>
<feature type="compositionally biased region" description="Low complexity" evidence="2">
    <location>
        <begin position="239"/>
        <end position="260"/>
    </location>
</feature>
<dbReference type="CDD" id="cd13406">
    <property type="entry name" value="TNFRSF4"/>
    <property type="match status" value="1"/>
</dbReference>
<sequence>MLFPLPRVSAAGESNVASTSRPPSWDLNTSAHLPYSHILQGKTQRTQTPTAAASMFAVTGEWLRAPHSALLLLGFVLAASAQLRCVGDTYPKDGKCCHECPPGYGMVSRCNGNQDTVCLPCESGTYNEAVNWEPCRACTQCNQRSGSMITRMCTATKDTVCSCRPGTQPQGGYKWGVDCASCPPGHFSPGDNKACKPWTNCSLEGKHMLQPANDSADAVCEDRSSPMEPRGTPGPPFSTPTTTSPTTAQPKTSPASSTTPLDPPRGGREMVTVLGLGLSLGLLAPLAILLALLLCHRPRRLPHAPKLLGGSTFRTPIQEEHADVHSSLAKI</sequence>
<dbReference type="PANTHER" id="PTHR47881">
    <property type="entry name" value="TUMOR NECROSIS FACTOR RECEPTOR SUBFAMILY MEMBER 4"/>
    <property type="match status" value="1"/>
</dbReference>
<dbReference type="CTD" id="7293"/>
<comment type="caution">
    <text evidence="1">Lacks conserved residue(s) required for the propagation of feature annotation.</text>
</comment>
<gene>
    <name evidence="6" type="primary">TNFRSF4</name>
</gene>
<dbReference type="OrthoDB" id="9950067at2759"/>
<evidence type="ECO:0000256" key="1">
    <source>
        <dbReference type="PROSITE-ProRule" id="PRU00206"/>
    </source>
</evidence>
<dbReference type="InterPro" id="IPR001368">
    <property type="entry name" value="TNFR/NGFR_Cys_rich_reg"/>
</dbReference>
<keyword evidence="3" id="KW-0472">Membrane</keyword>
<feature type="disulfide bond" evidence="1">
    <location>
        <begin position="100"/>
        <end position="118"/>
    </location>
</feature>